<dbReference type="PANTHER" id="PTHR13806">
    <property type="entry name" value="FLOTILLIN-RELATED"/>
    <property type="match status" value="1"/>
</dbReference>
<dbReference type="STRING" id="53468.A0A0R3UJ89"/>
<dbReference type="EMBL" id="UXSR01005379">
    <property type="protein sequence ID" value="VDD81552.1"/>
    <property type="molecule type" value="Genomic_DNA"/>
</dbReference>
<evidence type="ECO:0000313" key="3">
    <source>
        <dbReference type="EMBL" id="VDD81552.1"/>
    </source>
</evidence>
<name>A0A0R3UJ89_MESCO</name>
<accession>A0A0R3UJ89</accession>
<dbReference type="PANTHER" id="PTHR13806:SF46">
    <property type="entry name" value="FLOTILLIN-1-RELATED"/>
    <property type="match status" value="1"/>
</dbReference>
<reference evidence="3 4" key="1">
    <citation type="submission" date="2018-10" db="EMBL/GenBank/DDBJ databases">
        <authorList>
            <consortium name="Pathogen Informatics"/>
        </authorList>
    </citation>
    <scope>NUCLEOTIDE SEQUENCE [LARGE SCALE GENOMIC DNA]</scope>
</reference>
<evidence type="ECO:0000259" key="2">
    <source>
        <dbReference type="Pfam" id="PF15975"/>
    </source>
</evidence>
<dbReference type="AlphaFoldDB" id="A0A0R3UJ89"/>
<feature type="domain" description="Flotillin C-terminal" evidence="2">
    <location>
        <begin position="93"/>
        <end position="169"/>
    </location>
</feature>
<dbReference type="GO" id="GO:0016600">
    <property type="term" value="C:flotillin complex"/>
    <property type="evidence" value="ECO:0007669"/>
    <property type="project" value="TreeGrafter"/>
</dbReference>
<dbReference type="GO" id="GO:0002020">
    <property type="term" value="F:protease binding"/>
    <property type="evidence" value="ECO:0007669"/>
    <property type="project" value="TreeGrafter"/>
</dbReference>
<dbReference type="GO" id="GO:0031410">
    <property type="term" value="C:cytoplasmic vesicle"/>
    <property type="evidence" value="ECO:0007669"/>
    <property type="project" value="TreeGrafter"/>
</dbReference>
<dbReference type="OrthoDB" id="6281184at2759"/>
<proteinExistence type="inferred from homology"/>
<protein>
    <recommendedName>
        <fullName evidence="2">Flotillin C-terminal domain-containing protein</fullName>
    </recommendedName>
</protein>
<evidence type="ECO:0000256" key="1">
    <source>
        <dbReference type="RuleBase" id="RU366054"/>
    </source>
</evidence>
<dbReference type="GO" id="GO:0072659">
    <property type="term" value="P:protein localization to plasma membrane"/>
    <property type="evidence" value="ECO:0007669"/>
    <property type="project" value="TreeGrafter"/>
</dbReference>
<gene>
    <name evidence="3" type="ORF">MCOS_LOCUS7555</name>
</gene>
<keyword evidence="4" id="KW-1185">Reference proteome</keyword>
<dbReference type="InterPro" id="IPR031905">
    <property type="entry name" value="Flotillin_C"/>
</dbReference>
<dbReference type="Proteomes" id="UP000267029">
    <property type="component" value="Unassembled WGS sequence"/>
</dbReference>
<dbReference type="InterPro" id="IPR027705">
    <property type="entry name" value="Flotillin_fam"/>
</dbReference>
<comment type="similarity">
    <text evidence="1">Belongs to the band 7/mec-2 family. Flotillin subfamily.</text>
</comment>
<dbReference type="Pfam" id="PF15975">
    <property type="entry name" value="Flot"/>
    <property type="match status" value="1"/>
</dbReference>
<sequence>MSLVFLMNQLDPSLFNGVISIPKQAAKQKQLIKDEEVKVEIVEKTKRIEIERQEVERNTKVLEATVHEPALAEAFRIVQITEGEKYKKMISAKASADSVRTVGNAKAEVVRAKGEAEAEGVQAKAEAFAKFTDAAKLRLVLDSLPSLAAEICAPLAKTSEIVLIGEASGDGSAAAHPATVNSLGRDFMRMSATVPPSVRAITGVDLTKVSLN</sequence>
<evidence type="ECO:0000313" key="4">
    <source>
        <dbReference type="Proteomes" id="UP000267029"/>
    </source>
</evidence>
<dbReference type="GO" id="GO:0045661">
    <property type="term" value="P:regulation of myoblast differentiation"/>
    <property type="evidence" value="ECO:0007669"/>
    <property type="project" value="TreeGrafter"/>
</dbReference>
<organism evidence="3 4">
    <name type="scientific">Mesocestoides corti</name>
    <name type="common">Flatworm</name>
    <dbReference type="NCBI Taxonomy" id="53468"/>
    <lineage>
        <taxon>Eukaryota</taxon>
        <taxon>Metazoa</taxon>
        <taxon>Spiralia</taxon>
        <taxon>Lophotrochozoa</taxon>
        <taxon>Platyhelminthes</taxon>
        <taxon>Cestoda</taxon>
        <taxon>Eucestoda</taxon>
        <taxon>Cyclophyllidea</taxon>
        <taxon>Mesocestoididae</taxon>
        <taxon>Mesocestoides</taxon>
    </lineage>
</organism>